<feature type="repeat" description="ANK" evidence="3">
    <location>
        <begin position="248"/>
        <end position="281"/>
    </location>
</feature>
<feature type="repeat" description="ANK" evidence="3">
    <location>
        <begin position="185"/>
        <end position="218"/>
    </location>
</feature>
<keyword evidence="1" id="KW-0677">Repeat</keyword>
<feature type="repeat" description="ANK" evidence="3">
    <location>
        <begin position="380"/>
        <end position="413"/>
    </location>
</feature>
<dbReference type="OrthoDB" id="20727at2759"/>
<dbReference type="EMBL" id="JAPDFW010000081">
    <property type="protein sequence ID" value="KAJ5072442.1"/>
    <property type="molecule type" value="Genomic_DNA"/>
</dbReference>
<dbReference type="InterPro" id="IPR002110">
    <property type="entry name" value="Ankyrin_rpt"/>
</dbReference>
<feature type="repeat" description="ANK" evidence="3">
    <location>
        <begin position="92"/>
        <end position="125"/>
    </location>
</feature>
<dbReference type="PRINTS" id="PR01415">
    <property type="entry name" value="ANKYRIN"/>
</dbReference>
<dbReference type="InterPro" id="IPR036770">
    <property type="entry name" value="Ankyrin_rpt-contain_sf"/>
</dbReference>
<evidence type="ECO:0000256" key="2">
    <source>
        <dbReference type="ARBA" id="ARBA00023043"/>
    </source>
</evidence>
<reference evidence="4" key="1">
    <citation type="submission" date="2022-10" db="EMBL/GenBank/DDBJ databases">
        <title>Novel sulphate-reducing endosymbionts in the free-living metamonad Anaeramoeba.</title>
        <authorList>
            <person name="Jerlstrom-Hultqvist J."/>
            <person name="Cepicka I."/>
            <person name="Gallot-Lavallee L."/>
            <person name="Salas-Leiva D."/>
            <person name="Curtis B.A."/>
            <person name="Zahonova K."/>
            <person name="Pipaliya S."/>
            <person name="Dacks J."/>
            <person name="Roger A.J."/>
        </authorList>
    </citation>
    <scope>NUCLEOTIDE SEQUENCE</scope>
    <source>
        <strain evidence="4">BMAN</strain>
    </source>
</reference>
<feature type="repeat" description="ANK" evidence="3">
    <location>
        <begin position="313"/>
        <end position="347"/>
    </location>
</feature>
<keyword evidence="2 3" id="KW-0040">ANK repeat</keyword>
<organism evidence="4 5">
    <name type="scientific">Anaeramoeba ignava</name>
    <name type="common">Anaerobic marine amoeba</name>
    <dbReference type="NCBI Taxonomy" id="1746090"/>
    <lineage>
        <taxon>Eukaryota</taxon>
        <taxon>Metamonada</taxon>
        <taxon>Anaeramoebidae</taxon>
        <taxon>Anaeramoeba</taxon>
    </lineage>
</organism>
<dbReference type="Gene3D" id="1.25.40.20">
    <property type="entry name" value="Ankyrin repeat-containing domain"/>
    <property type="match status" value="3"/>
</dbReference>
<evidence type="ECO:0000256" key="1">
    <source>
        <dbReference type="ARBA" id="ARBA00022737"/>
    </source>
</evidence>
<dbReference type="PANTHER" id="PTHR24123:SF33">
    <property type="entry name" value="PROTEIN HOS4"/>
    <property type="match status" value="1"/>
</dbReference>
<comment type="caution">
    <text evidence="4">The sequence shown here is derived from an EMBL/GenBank/DDBJ whole genome shotgun (WGS) entry which is preliminary data.</text>
</comment>
<name>A0A9Q0LGJ4_ANAIG</name>
<dbReference type="SUPFAM" id="SSF48403">
    <property type="entry name" value="Ankyrin repeat"/>
    <property type="match status" value="1"/>
</dbReference>
<dbReference type="Pfam" id="PF12796">
    <property type="entry name" value="Ank_2"/>
    <property type="match status" value="3"/>
</dbReference>
<sequence>MSKKDIFSAIFEADLDEVRKRIKPTVFKKKGQLNKTNGDTPLHFSLYHPIRESVVRLLIQAEADVNAKNNVKKKTINKNRGRNIFNLKIILLQSTSLHFACLHKASVEIVKLLLSKGADVSLKDGNTPLHLAVSYYPIFTKNTINFDPAKLKLTTTPITKEFYTFPSIDLIQSLLDSGAEIDAKNNRTPLHFACLQKMNYSFIEFLLKSKANPNIPDLSTPFHSAIQMANQDIIDLFLQFGADPNLKDDNTPLHLACSGELSKETIEKVLKLTKDINSKNQEAPIHILCKNSSATPEIVSLFATYKADFNAKNKETPLHIAAKLQSTKSKIFEVLIENGAKVDEKNEQTPLHVACLCSATTKEALKIIIDQKKDMINAKDKSTPLHFACKFKLPLELIKILLEYGADINSKNDVKRMKTTKTKQSKIKTIKHKTK</sequence>
<feature type="repeat" description="ANK" evidence="3">
    <location>
        <begin position="217"/>
        <end position="249"/>
    </location>
</feature>
<dbReference type="AlphaFoldDB" id="A0A9Q0LGJ4"/>
<dbReference type="PROSITE" id="PS50088">
    <property type="entry name" value="ANK_REPEAT"/>
    <property type="match status" value="7"/>
</dbReference>
<feature type="repeat" description="ANK" evidence="3">
    <location>
        <begin position="37"/>
        <end position="70"/>
    </location>
</feature>
<evidence type="ECO:0000313" key="5">
    <source>
        <dbReference type="Proteomes" id="UP001149090"/>
    </source>
</evidence>
<accession>A0A9Q0LGJ4</accession>
<dbReference type="PANTHER" id="PTHR24123">
    <property type="entry name" value="ANKYRIN REPEAT-CONTAINING"/>
    <property type="match status" value="1"/>
</dbReference>
<gene>
    <name evidence="4" type="ORF">M0811_01457</name>
</gene>
<dbReference type="SMART" id="SM00248">
    <property type="entry name" value="ANK"/>
    <property type="match status" value="10"/>
</dbReference>
<keyword evidence="5" id="KW-1185">Reference proteome</keyword>
<dbReference type="Pfam" id="PF00023">
    <property type="entry name" value="Ank"/>
    <property type="match status" value="1"/>
</dbReference>
<proteinExistence type="predicted"/>
<protein>
    <submittedName>
        <fullName evidence="4">Cyclin-dependent kinase inhibitor 2c</fullName>
    </submittedName>
</protein>
<dbReference type="PROSITE" id="PS50297">
    <property type="entry name" value="ANK_REP_REGION"/>
    <property type="match status" value="6"/>
</dbReference>
<dbReference type="InterPro" id="IPR051165">
    <property type="entry name" value="Multifunctional_ANK_Repeat"/>
</dbReference>
<evidence type="ECO:0000256" key="3">
    <source>
        <dbReference type="PROSITE-ProRule" id="PRU00023"/>
    </source>
</evidence>
<dbReference type="Proteomes" id="UP001149090">
    <property type="component" value="Unassembled WGS sequence"/>
</dbReference>
<evidence type="ECO:0000313" key="4">
    <source>
        <dbReference type="EMBL" id="KAJ5072442.1"/>
    </source>
</evidence>